<keyword evidence="2" id="KW-1185">Reference proteome</keyword>
<proteinExistence type="predicted"/>
<protein>
    <submittedName>
        <fullName evidence="1">Contig20, whole genome shotgun sequence</fullName>
    </submittedName>
</protein>
<name>A0A0D0I7S5_9BACT</name>
<comment type="caution">
    <text evidence="1">The sequence shown here is derived from an EMBL/GenBank/DDBJ whole genome shotgun (WGS) entry which is preliminary data.</text>
</comment>
<accession>A0A0D0I7S5</accession>
<evidence type="ECO:0000313" key="2">
    <source>
        <dbReference type="Proteomes" id="UP000032046"/>
    </source>
</evidence>
<dbReference type="AlphaFoldDB" id="A0A0D0I7S5"/>
<dbReference type="RefSeq" id="WP_042517663.1">
    <property type="nucleotide sequence ID" value="NZ_JXQK01000020.1"/>
</dbReference>
<evidence type="ECO:0000313" key="1">
    <source>
        <dbReference type="EMBL" id="KIP64452.1"/>
    </source>
</evidence>
<organism evidence="1 2">
    <name type="scientific">Prevotella pectinovora</name>
    <dbReference type="NCBI Taxonomy" id="1602169"/>
    <lineage>
        <taxon>Bacteria</taxon>
        <taxon>Pseudomonadati</taxon>
        <taxon>Bacteroidota</taxon>
        <taxon>Bacteroidia</taxon>
        <taxon>Bacteroidales</taxon>
        <taxon>Prevotellaceae</taxon>
        <taxon>Prevotella</taxon>
    </lineage>
</organism>
<sequence length="74" mass="8201">MKRLSKKQIGRAVCTILQQLALTTPLNVVYGWGVTNKVATQIEITVDGMERTVAALMMDVNGFNYQGRQALCNQ</sequence>
<reference evidence="1 2" key="1">
    <citation type="submission" date="2015-01" db="EMBL/GenBank/DDBJ databases">
        <title>Comparative genomics of non-oral Prevotella species.</title>
        <authorList>
            <person name="Accetto T."/>
            <person name="Nograsek B."/>
            <person name="Avgustin G."/>
        </authorList>
    </citation>
    <scope>NUCLEOTIDE SEQUENCE [LARGE SCALE GENOMIC DNA]</scope>
    <source>
        <strain evidence="1 2">P5-119</strain>
    </source>
</reference>
<gene>
    <name evidence="1" type="ORF">ST44_02100</name>
</gene>
<dbReference type="Proteomes" id="UP000032046">
    <property type="component" value="Unassembled WGS sequence"/>
</dbReference>
<dbReference type="EMBL" id="JXQK01000020">
    <property type="protein sequence ID" value="KIP64452.1"/>
    <property type="molecule type" value="Genomic_DNA"/>
</dbReference>